<dbReference type="InterPro" id="IPR027477">
    <property type="entry name" value="Succ_DH/fumarate_Rdtase_cat_sf"/>
</dbReference>
<keyword evidence="1" id="KW-0285">Flavoprotein</keyword>
<protein>
    <submittedName>
        <fullName evidence="4">FAD-binding protein</fullName>
    </submittedName>
</protein>
<dbReference type="PANTHER" id="PTHR11632:SF51">
    <property type="entry name" value="SUCCINATE DEHYDROGENASE [UBIQUINONE] FLAVOPROTEIN SUBUNIT, MITOCHONDRIAL"/>
    <property type="match status" value="1"/>
</dbReference>
<dbReference type="GO" id="GO:0009055">
    <property type="term" value="F:electron transfer activity"/>
    <property type="evidence" value="ECO:0007669"/>
    <property type="project" value="TreeGrafter"/>
</dbReference>
<dbReference type="PRINTS" id="PR00368">
    <property type="entry name" value="FADPNR"/>
</dbReference>
<evidence type="ECO:0000313" key="5">
    <source>
        <dbReference type="Proteomes" id="UP000321408"/>
    </source>
</evidence>
<dbReference type="EMBL" id="CP042905">
    <property type="protein sequence ID" value="QEE17485.1"/>
    <property type="molecule type" value="Genomic_DNA"/>
</dbReference>
<dbReference type="SUPFAM" id="SSF51905">
    <property type="entry name" value="FAD/NAD(P)-binding domain"/>
    <property type="match status" value="1"/>
</dbReference>
<dbReference type="GO" id="GO:0005886">
    <property type="term" value="C:plasma membrane"/>
    <property type="evidence" value="ECO:0007669"/>
    <property type="project" value="TreeGrafter"/>
</dbReference>
<feature type="domain" description="FAD-dependent oxidoreductase 2 FAD-binding" evidence="3">
    <location>
        <begin position="7"/>
        <end position="256"/>
    </location>
</feature>
<dbReference type="AlphaFoldDB" id="A0A5B9DEN3"/>
<evidence type="ECO:0000313" key="4">
    <source>
        <dbReference type="EMBL" id="QEE17485.1"/>
    </source>
</evidence>
<dbReference type="Proteomes" id="UP000321408">
    <property type="component" value="Chromosome"/>
</dbReference>
<dbReference type="KEGG" id="psyt:DSAG12_03322"/>
<keyword evidence="2" id="KW-0560">Oxidoreductase</keyword>
<dbReference type="PANTHER" id="PTHR11632">
    <property type="entry name" value="SUCCINATE DEHYDROGENASE 2 FLAVOPROTEIN SUBUNIT"/>
    <property type="match status" value="1"/>
</dbReference>
<dbReference type="GO" id="GO:0009061">
    <property type="term" value="P:anaerobic respiration"/>
    <property type="evidence" value="ECO:0007669"/>
    <property type="project" value="TreeGrafter"/>
</dbReference>
<evidence type="ECO:0000259" key="3">
    <source>
        <dbReference type="Pfam" id="PF00890"/>
    </source>
</evidence>
<keyword evidence="5" id="KW-1185">Reference proteome</keyword>
<dbReference type="InterPro" id="IPR030664">
    <property type="entry name" value="SdhA/FrdA/AprA"/>
</dbReference>
<accession>A0A5B9DEN3</accession>
<dbReference type="RefSeq" id="WP_147664377.1">
    <property type="nucleotide sequence ID" value="NZ_CP042905.2"/>
</dbReference>
<evidence type="ECO:0000256" key="2">
    <source>
        <dbReference type="ARBA" id="ARBA00023002"/>
    </source>
</evidence>
<dbReference type="InterPro" id="IPR036188">
    <property type="entry name" value="FAD/NAD-bd_sf"/>
</dbReference>
<reference evidence="4 5" key="1">
    <citation type="journal article" date="2020" name="Nature">
        <title>Isolation of an archaeon at the prokaryote-eukaryote interface.</title>
        <authorList>
            <person name="Imachi H."/>
            <person name="Nobu M.K."/>
            <person name="Nakahara N."/>
            <person name="Morono Y."/>
            <person name="Ogawara M."/>
            <person name="Takaki Y."/>
            <person name="Takano Y."/>
            <person name="Uematsu K."/>
            <person name="Ikuta T."/>
            <person name="Ito M."/>
            <person name="Matsui Y."/>
            <person name="Miyazaki M."/>
            <person name="Murata K."/>
            <person name="Saito Y."/>
            <person name="Sakai S."/>
            <person name="Song C."/>
            <person name="Tasumi E."/>
            <person name="Yamanaka Y."/>
            <person name="Yamaguchi T."/>
            <person name="Kamagata Y."/>
            <person name="Tamaki H."/>
            <person name="Takai K."/>
        </authorList>
    </citation>
    <scope>NUCLEOTIDE SEQUENCE [LARGE SCALE GENOMIC DNA]</scope>
    <source>
        <strain evidence="4 5">MK-D1</strain>
    </source>
</reference>
<dbReference type="GeneID" id="41331289"/>
<dbReference type="GO" id="GO:0000104">
    <property type="term" value="F:succinate dehydrogenase activity"/>
    <property type="evidence" value="ECO:0007669"/>
    <property type="project" value="TreeGrafter"/>
</dbReference>
<dbReference type="Gene3D" id="3.90.700.10">
    <property type="entry name" value="Succinate dehydrogenase/fumarate reductase flavoprotein, catalytic domain"/>
    <property type="match status" value="1"/>
</dbReference>
<dbReference type="Pfam" id="PF00890">
    <property type="entry name" value="FAD_binding_2"/>
    <property type="match status" value="1"/>
</dbReference>
<name>A0A5B9DEN3_9ARCH</name>
<organism evidence="4 5">
    <name type="scientific">Promethearchaeum syntrophicum</name>
    <dbReference type="NCBI Taxonomy" id="2594042"/>
    <lineage>
        <taxon>Archaea</taxon>
        <taxon>Promethearchaeati</taxon>
        <taxon>Promethearchaeota</taxon>
        <taxon>Promethearchaeia</taxon>
        <taxon>Promethearchaeales</taxon>
        <taxon>Promethearchaeaceae</taxon>
        <taxon>Promethearchaeum</taxon>
    </lineage>
</organism>
<gene>
    <name evidence="4" type="ORF">DSAG12_03322</name>
</gene>
<reference evidence="4 5" key="2">
    <citation type="journal article" date="2024" name="Int. J. Syst. Evol. Microbiol.">
        <title>Promethearchaeum syntrophicum gen. nov., sp. nov., an anaerobic, obligately syntrophic archaeon, the first isolate of the lineage 'Asgard' archaea, and proposal of the new archaeal phylum Promethearchaeota phyl. nov. and kingdom Promethearchaeati regn. nov.</title>
        <authorList>
            <person name="Imachi H."/>
            <person name="Nobu M.K."/>
            <person name="Kato S."/>
            <person name="Takaki Y."/>
            <person name="Miyazaki M."/>
            <person name="Miyata M."/>
            <person name="Ogawara M."/>
            <person name="Saito Y."/>
            <person name="Sakai S."/>
            <person name="Tahara Y.O."/>
            <person name="Takano Y."/>
            <person name="Tasumi E."/>
            <person name="Uematsu K."/>
            <person name="Yoshimura T."/>
            <person name="Itoh T."/>
            <person name="Ohkuma M."/>
            <person name="Takai K."/>
        </authorList>
    </citation>
    <scope>NUCLEOTIDE SEQUENCE [LARGE SCALE GENOMIC DNA]</scope>
    <source>
        <strain evidence="4 5">MK-D1</strain>
    </source>
</reference>
<dbReference type="GO" id="GO:0050660">
    <property type="term" value="F:flavin adenine dinucleotide binding"/>
    <property type="evidence" value="ECO:0007669"/>
    <property type="project" value="TreeGrafter"/>
</dbReference>
<dbReference type="InterPro" id="IPR003953">
    <property type="entry name" value="FAD-dep_OxRdtase_2_FAD-bd"/>
</dbReference>
<sequence length="672" mass="75688">MNSQFHTIIIGSGAAGLNCAVELVKRNIPSDQILIITEKLGGGTSFEAGSDKQTYYKLSLGGEIRDSPSKMAQTLFDGGSMHGDIALIEATCSVQAFMNLVNLGVSFPHDQYGTYVGYKTDNDPLQRGTSAGPLTSQQMGKLLLNEVRRRNIQILDKSLVVEIIKDQKGKVCGLIYLNLNKIESCDDLSKDIVNKSLNIIQSDFIILATGGPSGMYKYSVYPHSQWGSTSLAISAGAKLQNLTESQFGLASLKFRWNVSGSYQQVIPRYFSIAAEDDILDPNTEQREFLQEYFPTTEKLINAIFLKGYQWPFNVERIADYGSSLIDMAIHVERIERNRKVYMNFMQNPSGFDWEKLSVEAKEYLENSGAIQTIPIDRLSNMNPEAINLYKNNGIDLYTEPLEIGVCAQHCNGGISGDIWWETSVPHLFAIGEVNGSHGVHRPGGSALNSGQVGGIRVAEKIAYGKWKEFLTAEEFSVHAINTKSHLLSLLIKLFQNDEQSPESNQIYLLDKIQSRMMKSGAYTRNLIEINNILKISRNDLNRFFSKIHVNSGRELLGALKTLDALICQITYLMSIQTYIMHEGGSRGSFLIINKGDDQNASIYHPKLKKYPIKPRNFNLDDKILEIFNSRNVYGELKLETQWVKCRPIPKVNVWFEKIWAQYQDRKIFNKKY</sequence>
<dbReference type="GO" id="GO:0008734">
    <property type="term" value="F:L-aspartate oxidase activity"/>
    <property type="evidence" value="ECO:0007669"/>
    <property type="project" value="UniProtKB-EC"/>
</dbReference>
<proteinExistence type="predicted"/>
<dbReference type="Gene3D" id="3.50.50.60">
    <property type="entry name" value="FAD/NAD(P)-binding domain"/>
    <property type="match status" value="2"/>
</dbReference>
<evidence type="ECO:0000256" key="1">
    <source>
        <dbReference type="ARBA" id="ARBA00022630"/>
    </source>
</evidence>